<sequence>MSDPMEPSTSKSDPNPIISPITLLHPRREPFEHGLLPIQKLIFTDPLQALIPLKQKLASSSSSSTHRVNSDALADALQISSEHARLILDTLASVLHSEPDPLVNAHPDDVGSVGSDLRDLILFLYIQSYKRLLPRSHKDSAAVADVWPSTSAFDGYLSALSPLQLVRSNTRRFMPSQADEEAHQLSYLQKHLANIISLLSEPVEGEGEESLVLTMEGFEHLGFLIQFGDKGSEGIPLSQAAPFFANSDPDMPAVPVPASQVLDWLLENIASSLEHITDKISAKENGPQGGSDQDVAMADASSSSARASPSVRNCCFIEGVSKSSYVKQASDLKHSSVKVINCHDSVIYILAPLRYATIYGCSDATIVLGAVGKAVRVEHCERVHVIIAAKRVCIANCRECLFFLGVNQRPLVVGDNHKLQADPGIFMFYSIICELLLLSILSVCQLAIDGSGGFCSGHSNANCSAITIYVAPYNTFYSQLEEHMTEVGIQATMNRWDEPLALGAVDPHDSLSHPAGVSDAQAESAAQLDPDQFTNFLIPNWFEGESAGSTKDNPFPLPDAYLKSQLRNQKNLSEIKQILREAPLEENRKRELSCALHVYFKDWLYGNPLYLLLVTYVSYTAYKVIETLRLRGMIRQVYGFNSFSSPLPDGRVISVGGTRDKLRRESAYCNLEGQQNFLMDWQGVMGREWKQLDKRQC</sequence>
<keyword evidence="10" id="KW-1185">Reference proteome</keyword>
<dbReference type="InterPro" id="IPR006599">
    <property type="entry name" value="CARP_motif"/>
</dbReference>
<accession>A0A5B6V7R2</accession>
<evidence type="ECO:0000256" key="5">
    <source>
        <dbReference type="ARBA" id="ARBA00022490"/>
    </source>
</evidence>
<dbReference type="PANTHER" id="PTHR16052">
    <property type="entry name" value="TBCC DOMAIN-CONTAINING PROTEIN 1"/>
    <property type="match status" value="1"/>
</dbReference>
<evidence type="ECO:0000313" key="10">
    <source>
        <dbReference type="Proteomes" id="UP000325315"/>
    </source>
</evidence>
<dbReference type="InterPro" id="IPR039589">
    <property type="entry name" value="TBCC1"/>
</dbReference>
<evidence type="ECO:0000256" key="4">
    <source>
        <dbReference type="ARBA" id="ARBA00017559"/>
    </source>
</evidence>
<comment type="caution">
    <text evidence="9">The sequence shown here is derived from an EMBL/GenBank/DDBJ whole genome shotgun (WGS) entry which is preliminary data.</text>
</comment>
<dbReference type="OrthoDB" id="427777at2759"/>
<feature type="region of interest" description="Disordered" evidence="7">
    <location>
        <begin position="281"/>
        <end position="306"/>
    </location>
</feature>
<protein>
    <recommendedName>
        <fullName evidence="4">TBCC domain-containing protein 1</fullName>
    </recommendedName>
</protein>
<proteinExistence type="inferred from homology"/>
<keyword evidence="6" id="KW-0206">Cytoskeleton</keyword>
<comment type="similarity">
    <text evidence="3">Belongs to the TBCC family.</text>
</comment>
<dbReference type="EMBL" id="SMMG02000007">
    <property type="protein sequence ID" value="KAA3465229.1"/>
    <property type="molecule type" value="Genomic_DNA"/>
</dbReference>
<evidence type="ECO:0000256" key="7">
    <source>
        <dbReference type="SAM" id="MobiDB-lite"/>
    </source>
</evidence>
<gene>
    <name evidence="9" type="ORF">EPI10_000424</name>
</gene>
<dbReference type="Gene3D" id="2.160.20.70">
    <property type="match status" value="1"/>
</dbReference>
<dbReference type="GO" id="GO:0000922">
    <property type="term" value="C:spindle pole"/>
    <property type="evidence" value="ECO:0007669"/>
    <property type="project" value="UniProtKB-SubCell"/>
</dbReference>
<dbReference type="Pfam" id="PF07986">
    <property type="entry name" value="TBCC"/>
    <property type="match status" value="1"/>
</dbReference>
<dbReference type="InterPro" id="IPR012945">
    <property type="entry name" value="Tubulin-bd_cofactor_C_dom"/>
</dbReference>
<dbReference type="PANTHER" id="PTHR16052:SF0">
    <property type="entry name" value="TBCC DOMAIN-CONTAINING PROTEIN 1"/>
    <property type="match status" value="1"/>
</dbReference>
<organism evidence="9 10">
    <name type="scientific">Gossypium australe</name>
    <dbReference type="NCBI Taxonomy" id="47621"/>
    <lineage>
        <taxon>Eukaryota</taxon>
        <taxon>Viridiplantae</taxon>
        <taxon>Streptophyta</taxon>
        <taxon>Embryophyta</taxon>
        <taxon>Tracheophyta</taxon>
        <taxon>Spermatophyta</taxon>
        <taxon>Magnoliopsida</taxon>
        <taxon>eudicotyledons</taxon>
        <taxon>Gunneridae</taxon>
        <taxon>Pentapetalae</taxon>
        <taxon>rosids</taxon>
        <taxon>malvids</taxon>
        <taxon>Malvales</taxon>
        <taxon>Malvaceae</taxon>
        <taxon>Malvoideae</taxon>
        <taxon>Gossypium</taxon>
    </lineage>
</organism>
<feature type="compositionally biased region" description="Low complexity" evidence="7">
    <location>
        <begin position="291"/>
        <end position="306"/>
    </location>
</feature>
<feature type="region of interest" description="Disordered" evidence="7">
    <location>
        <begin position="1"/>
        <end position="20"/>
    </location>
</feature>
<dbReference type="PROSITE" id="PS51329">
    <property type="entry name" value="C_CAP_COFACTOR_C"/>
    <property type="match status" value="1"/>
</dbReference>
<comment type="subcellular location">
    <subcellularLocation>
        <location evidence="1">Cytoplasm</location>
        <location evidence="1">Cytoskeleton</location>
        <location evidence="1">Microtubule organizing center</location>
        <location evidence="1">Centrosome</location>
    </subcellularLocation>
    <subcellularLocation>
        <location evidence="2">Cytoplasm</location>
        <location evidence="2">Cytoskeleton</location>
        <location evidence="2">Spindle pole</location>
    </subcellularLocation>
</comment>
<evidence type="ECO:0000256" key="3">
    <source>
        <dbReference type="ARBA" id="ARBA00008848"/>
    </source>
</evidence>
<reference evidence="10" key="1">
    <citation type="journal article" date="2019" name="Plant Biotechnol. J.">
        <title>Genome sequencing of the Australian wild diploid species Gossypium australe highlights disease resistance and delayed gland morphogenesis.</title>
        <authorList>
            <person name="Cai Y."/>
            <person name="Cai X."/>
            <person name="Wang Q."/>
            <person name="Wang P."/>
            <person name="Zhang Y."/>
            <person name="Cai C."/>
            <person name="Xu Y."/>
            <person name="Wang K."/>
            <person name="Zhou Z."/>
            <person name="Wang C."/>
            <person name="Geng S."/>
            <person name="Li B."/>
            <person name="Dong Q."/>
            <person name="Hou Y."/>
            <person name="Wang H."/>
            <person name="Ai P."/>
            <person name="Liu Z."/>
            <person name="Yi F."/>
            <person name="Sun M."/>
            <person name="An G."/>
            <person name="Cheng J."/>
            <person name="Zhang Y."/>
            <person name="Shi Q."/>
            <person name="Xie Y."/>
            <person name="Shi X."/>
            <person name="Chang Y."/>
            <person name="Huang F."/>
            <person name="Chen Y."/>
            <person name="Hong S."/>
            <person name="Mi L."/>
            <person name="Sun Q."/>
            <person name="Zhang L."/>
            <person name="Zhou B."/>
            <person name="Peng R."/>
            <person name="Zhang X."/>
            <person name="Liu F."/>
        </authorList>
    </citation>
    <scope>NUCLEOTIDE SEQUENCE [LARGE SCALE GENOMIC DNA]</scope>
    <source>
        <strain evidence="10">cv. PA1801</strain>
    </source>
</reference>
<evidence type="ECO:0000256" key="1">
    <source>
        <dbReference type="ARBA" id="ARBA00004300"/>
    </source>
</evidence>
<name>A0A5B6V7R2_9ROSI</name>
<dbReference type="InterPro" id="IPR017901">
    <property type="entry name" value="C-CAP_CF_C-like"/>
</dbReference>
<keyword evidence="5" id="KW-0963">Cytoplasm</keyword>
<dbReference type="AlphaFoldDB" id="A0A5B6V7R2"/>
<evidence type="ECO:0000313" key="9">
    <source>
        <dbReference type="EMBL" id="KAA3465229.1"/>
    </source>
</evidence>
<dbReference type="SMART" id="SM00673">
    <property type="entry name" value="CARP"/>
    <property type="match status" value="2"/>
</dbReference>
<evidence type="ECO:0000256" key="2">
    <source>
        <dbReference type="ARBA" id="ARBA00004647"/>
    </source>
</evidence>
<evidence type="ECO:0000259" key="8">
    <source>
        <dbReference type="PROSITE" id="PS51329"/>
    </source>
</evidence>
<evidence type="ECO:0000256" key="6">
    <source>
        <dbReference type="ARBA" id="ARBA00023212"/>
    </source>
</evidence>
<dbReference type="InterPro" id="IPR016098">
    <property type="entry name" value="CAP/MinC_C"/>
</dbReference>
<feature type="domain" description="C-CAP/cofactor C-like" evidence="8">
    <location>
        <begin position="309"/>
        <end position="489"/>
    </location>
</feature>
<dbReference type="Proteomes" id="UP000325315">
    <property type="component" value="Unassembled WGS sequence"/>
</dbReference>